<feature type="compositionally biased region" description="Polar residues" evidence="1">
    <location>
        <begin position="65"/>
        <end position="83"/>
    </location>
</feature>
<organism evidence="2 3">
    <name type="scientific">Pleurodeles waltl</name>
    <name type="common">Iberian ribbed newt</name>
    <dbReference type="NCBI Taxonomy" id="8319"/>
    <lineage>
        <taxon>Eukaryota</taxon>
        <taxon>Metazoa</taxon>
        <taxon>Chordata</taxon>
        <taxon>Craniata</taxon>
        <taxon>Vertebrata</taxon>
        <taxon>Euteleostomi</taxon>
        <taxon>Amphibia</taxon>
        <taxon>Batrachia</taxon>
        <taxon>Caudata</taxon>
        <taxon>Salamandroidea</taxon>
        <taxon>Salamandridae</taxon>
        <taxon>Pleurodelinae</taxon>
        <taxon>Pleurodeles</taxon>
    </lineage>
</organism>
<dbReference type="Proteomes" id="UP001066276">
    <property type="component" value="Chromosome 6"/>
</dbReference>
<name>A0AAV7QZM7_PLEWA</name>
<dbReference type="EMBL" id="JANPWB010000010">
    <property type="protein sequence ID" value="KAJ1145455.1"/>
    <property type="molecule type" value="Genomic_DNA"/>
</dbReference>
<evidence type="ECO:0000313" key="3">
    <source>
        <dbReference type="Proteomes" id="UP001066276"/>
    </source>
</evidence>
<proteinExistence type="predicted"/>
<accession>A0AAV7QZM7</accession>
<evidence type="ECO:0000313" key="2">
    <source>
        <dbReference type="EMBL" id="KAJ1145455.1"/>
    </source>
</evidence>
<keyword evidence="3" id="KW-1185">Reference proteome</keyword>
<sequence length="83" mass="9056">MCRISQSLTSGYAYSASKVSTNAYPLDCPPPDNDTGASCSNNSDYDDNSYQAPKRHRAYPHDLSQDSTLGFDPNNTVHPHSSD</sequence>
<reference evidence="2" key="1">
    <citation type="journal article" date="2022" name="bioRxiv">
        <title>Sequencing and chromosome-scale assembly of the giantPleurodeles waltlgenome.</title>
        <authorList>
            <person name="Brown T."/>
            <person name="Elewa A."/>
            <person name="Iarovenko S."/>
            <person name="Subramanian E."/>
            <person name="Araus A.J."/>
            <person name="Petzold A."/>
            <person name="Susuki M."/>
            <person name="Suzuki K.-i.T."/>
            <person name="Hayashi T."/>
            <person name="Toyoda A."/>
            <person name="Oliveira C."/>
            <person name="Osipova E."/>
            <person name="Leigh N.D."/>
            <person name="Simon A."/>
            <person name="Yun M.H."/>
        </authorList>
    </citation>
    <scope>NUCLEOTIDE SEQUENCE</scope>
    <source>
        <strain evidence="2">20211129_DDA</strain>
        <tissue evidence="2">Liver</tissue>
    </source>
</reference>
<dbReference type="AlphaFoldDB" id="A0AAV7QZM7"/>
<evidence type="ECO:0000256" key="1">
    <source>
        <dbReference type="SAM" id="MobiDB-lite"/>
    </source>
</evidence>
<feature type="region of interest" description="Disordered" evidence="1">
    <location>
        <begin position="21"/>
        <end position="83"/>
    </location>
</feature>
<comment type="caution">
    <text evidence="2">The sequence shown here is derived from an EMBL/GenBank/DDBJ whole genome shotgun (WGS) entry which is preliminary data.</text>
</comment>
<gene>
    <name evidence="2" type="ORF">NDU88_011741</name>
</gene>
<protein>
    <submittedName>
        <fullName evidence="2">Uncharacterized protein</fullName>
    </submittedName>
</protein>